<feature type="region of interest" description="Disordered" evidence="4">
    <location>
        <begin position="133"/>
        <end position="152"/>
    </location>
</feature>
<dbReference type="SUPFAM" id="SSF48452">
    <property type="entry name" value="TPR-like"/>
    <property type="match status" value="1"/>
</dbReference>
<accession>A0A0D2VM73</accession>
<dbReference type="Gene3D" id="1.25.40.10">
    <property type="entry name" value="Tetratricopeptide repeat domain"/>
    <property type="match status" value="1"/>
</dbReference>
<dbReference type="InterPro" id="IPR015943">
    <property type="entry name" value="WD40/YVTN_repeat-like_dom_sf"/>
</dbReference>
<dbReference type="InterPro" id="IPR013105">
    <property type="entry name" value="TPR_2"/>
</dbReference>
<dbReference type="eggNOG" id="KOG0543">
    <property type="taxonomic scope" value="Eukaryota"/>
</dbReference>
<dbReference type="InParanoid" id="A0A0D2VM73"/>
<dbReference type="OrthoDB" id="1902587at2759"/>
<dbReference type="Gene3D" id="2.130.10.10">
    <property type="entry name" value="YVTN repeat-like/Quinoprotein amine dehydrogenase"/>
    <property type="match status" value="1"/>
</dbReference>
<dbReference type="Pfam" id="PF07719">
    <property type="entry name" value="TPR_2"/>
    <property type="match status" value="1"/>
</dbReference>
<gene>
    <name evidence="5" type="ORF">CAOG_002398</name>
</gene>
<dbReference type="PROSITE" id="PS50005">
    <property type="entry name" value="TPR"/>
    <property type="match status" value="1"/>
</dbReference>
<dbReference type="SUPFAM" id="SSF50978">
    <property type="entry name" value="WD40 repeat-like"/>
    <property type="match status" value="1"/>
</dbReference>
<dbReference type="InterPro" id="IPR019734">
    <property type="entry name" value="TPR_rpt"/>
</dbReference>
<dbReference type="STRING" id="595528.A0A0D2VM73"/>
<dbReference type="SMART" id="SM00028">
    <property type="entry name" value="TPR"/>
    <property type="match status" value="2"/>
</dbReference>
<evidence type="ECO:0000256" key="4">
    <source>
        <dbReference type="SAM" id="MobiDB-lite"/>
    </source>
</evidence>
<dbReference type="SMART" id="SM00320">
    <property type="entry name" value="WD40"/>
    <property type="match status" value="3"/>
</dbReference>
<dbReference type="InterPro" id="IPR001680">
    <property type="entry name" value="WD40_rpt"/>
</dbReference>
<reference evidence="6" key="1">
    <citation type="submission" date="2011-02" db="EMBL/GenBank/DDBJ databases">
        <title>The Genome Sequence of Capsaspora owczarzaki ATCC 30864.</title>
        <authorList>
            <person name="Russ C."/>
            <person name="Cuomo C."/>
            <person name="Burger G."/>
            <person name="Gray M.W."/>
            <person name="Holland P.W.H."/>
            <person name="King N."/>
            <person name="Lang F.B.F."/>
            <person name="Roger A.J."/>
            <person name="Ruiz-Trillo I."/>
            <person name="Young S.K."/>
            <person name="Zeng Q."/>
            <person name="Gargeya S."/>
            <person name="Alvarado L."/>
            <person name="Berlin A."/>
            <person name="Chapman S.B."/>
            <person name="Chen Z."/>
            <person name="Freedman E."/>
            <person name="Gellesch M."/>
            <person name="Goldberg J."/>
            <person name="Griggs A."/>
            <person name="Gujja S."/>
            <person name="Heilman E."/>
            <person name="Heiman D."/>
            <person name="Howarth C."/>
            <person name="Mehta T."/>
            <person name="Neiman D."/>
            <person name="Pearson M."/>
            <person name="Roberts A."/>
            <person name="Saif S."/>
            <person name="Shea T."/>
            <person name="Shenoy N."/>
            <person name="Sisk P."/>
            <person name="Stolte C."/>
            <person name="Sykes S."/>
            <person name="White J."/>
            <person name="Yandava C."/>
            <person name="Haas B."/>
            <person name="Nusbaum C."/>
            <person name="Birren B."/>
        </authorList>
    </citation>
    <scope>NUCLEOTIDE SEQUENCE</scope>
    <source>
        <strain evidence="6">ATCC 30864</strain>
    </source>
</reference>
<dbReference type="Proteomes" id="UP000008743">
    <property type="component" value="Unassembled WGS sequence"/>
</dbReference>
<evidence type="ECO:0000256" key="3">
    <source>
        <dbReference type="PROSITE-ProRule" id="PRU00339"/>
    </source>
</evidence>
<name>A0A0D2VM73_CAPO3</name>
<dbReference type="InterPro" id="IPR011990">
    <property type="entry name" value="TPR-like_helical_dom_sf"/>
</dbReference>
<feature type="compositionally biased region" description="Low complexity" evidence="4">
    <location>
        <begin position="87"/>
        <end position="103"/>
    </location>
</feature>
<feature type="region of interest" description="Disordered" evidence="4">
    <location>
        <begin position="163"/>
        <end position="198"/>
    </location>
</feature>
<feature type="compositionally biased region" description="Low complexity" evidence="4">
    <location>
        <begin position="1"/>
        <end position="77"/>
    </location>
</feature>
<proteinExistence type="predicted"/>
<dbReference type="EMBL" id="KE346362">
    <property type="protein sequence ID" value="KJE91232.1"/>
    <property type="molecule type" value="Genomic_DNA"/>
</dbReference>
<evidence type="ECO:0000313" key="6">
    <source>
        <dbReference type="Proteomes" id="UP000008743"/>
    </source>
</evidence>
<dbReference type="PANTHER" id="PTHR12460">
    <property type="entry name" value="CYCLIN-DEPENDENT KINASE INHIBITOR-RELATED PROTEIN"/>
    <property type="match status" value="1"/>
</dbReference>
<keyword evidence="1" id="KW-0677">Repeat</keyword>
<evidence type="ECO:0000256" key="1">
    <source>
        <dbReference type="ARBA" id="ARBA00022737"/>
    </source>
</evidence>
<protein>
    <submittedName>
        <fullName evidence="5">Uncharacterized protein</fullName>
    </submittedName>
</protein>
<organism evidence="5 6">
    <name type="scientific">Capsaspora owczarzaki (strain ATCC 30864)</name>
    <dbReference type="NCBI Taxonomy" id="595528"/>
    <lineage>
        <taxon>Eukaryota</taxon>
        <taxon>Filasterea</taxon>
        <taxon>Capsaspora</taxon>
    </lineage>
</organism>
<feature type="compositionally biased region" description="Low complexity" evidence="4">
    <location>
        <begin position="184"/>
        <end position="194"/>
    </location>
</feature>
<keyword evidence="2 3" id="KW-0802">TPR repeat</keyword>
<dbReference type="AlphaFoldDB" id="A0A0D2VM73"/>
<dbReference type="RefSeq" id="XP_004349148.1">
    <property type="nucleotide sequence ID" value="XM_004349098.2"/>
</dbReference>
<sequence length="861" mass="90727">MGRKSATARSSSQATQATTHAAASQAATQPTQPAQVTQASQVTQAAPTTAIAAPAATPAVTATATTAAAPAPAATAASHGSTSPQVARAAPAAPAAAAAGAAASRPLVSSHVAAKTLASAKAAARQQAQALVGAAQAPKQQPPAQAKPASAAAAAAAAAGSAAAVSRNQAGHPQKPSGQPPAPSSTASQSIAPQVRRSRASAVLNGPAPLKPIVLSSHTWLRLSAIEDDRRLESGDLYENGMRIKLTGNMFYREGRYEVALSFYERGMALFRRLSDQYTSYVLVLWCALCRNAAQCCLRLDSPEEAVLLCNELIHSIAFQSMSDFERAKTLHVRGVAYMHLGDFAKAIPDIEDALYLCPRDPAIITDLKTAKHLVIEAEVEFGRIRPTAASISRAEVESAVADFPTLPLPNRAKKIQGMLQRPWHQRLRGLRLRSLTLEHPVEICCMDLLHGATSERQDQGLFPVLFGGTDGCLYFNRNDGRDCITLVNHTGPVTSVCPIIDNHVLSGSGIYRLDGTYYCSQDCNLNDWHLPVQTPVSLRMPGPVSCIASPLSADSMVESNADPASCFATMLAYAGLVNGYVVGVDPRAAQPAALKITAHQSVVSAVATSELFPFCVASAGWDQFTCVYDIRKASKPLHAYHAPSKLGSVIRLRFAPQSYAVAAATHSAETANAPGSSSDFSPPAPAASSSTSAPGPSSAAAAAAAAASGGGSPSGSFSQTGAVLQSATEGGMFFEHDMQLFNEVQARFFLQDKHGLTLFRPAACVDFRDGVLAWGAHVYEEDWHDEERVGICGLVSFHELNRSMIATDADCWSECKVLEYPCNAICQAVYPAHRQSVTCMRMFEHGVVTGGADGLYQTFY</sequence>
<feature type="repeat" description="TPR" evidence="3">
    <location>
        <begin position="328"/>
        <end position="361"/>
    </location>
</feature>
<feature type="region of interest" description="Disordered" evidence="4">
    <location>
        <begin position="671"/>
        <end position="696"/>
    </location>
</feature>
<dbReference type="PANTHER" id="PTHR12460:SF38">
    <property type="entry name" value="KINETOPLAST-ASSOCIATED PROTEIN-LIKE PROTEIN"/>
    <property type="match status" value="1"/>
</dbReference>
<evidence type="ECO:0000256" key="2">
    <source>
        <dbReference type="ARBA" id="ARBA00022803"/>
    </source>
</evidence>
<dbReference type="InterPro" id="IPR036322">
    <property type="entry name" value="WD40_repeat_dom_sf"/>
</dbReference>
<feature type="region of interest" description="Disordered" evidence="4">
    <location>
        <begin position="1"/>
        <end position="108"/>
    </location>
</feature>
<evidence type="ECO:0000313" key="5">
    <source>
        <dbReference type="EMBL" id="KJE91232.1"/>
    </source>
</evidence>
<keyword evidence="6" id="KW-1185">Reference proteome</keyword>